<reference evidence="1 2" key="1">
    <citation type="journal article" date="2014" name="Genome Announc.">
        <title>Draft Genome Sequence of Xylella fastidiosa Pear Leaf Scorch Strain in Taiwan.</title>
        <authorList>
            <person name="Su C.C."/>
            <person name="Deng W.L."/>
            <person name="Jan F.J."/>
            <person name="Chang C.J."/>
            <person name="Huang H."/>
            <person name="Chen J."/>
        </authorList>
    </citation>
    <scope>NUCLEOTIDE SEQUENCE [LARGE SCALE GENOMIC DNA]</scope>
    <source>
        <strain evidence="1 2">PLS229</strain>
    </source>
</reference>
<dbReference type="Proteomes" id="UP000020406">
    <property type="component" value="Unassembled WGS sequence"/>
</dbReference>
<organism evidence="1 2">
    <name type="scientific">Xylella taiwanensis</name>
    <dbReference type="NCBI Taxonomy" id="1444770"/>
    <lineage>
        <taxon>Bacteria</taxon>
        <taxon>Pseudomonadati</taxon>
        <taxon>Pseudomonadota</taxon>
        <taxon>Gammaproteobacteria</taxon>
        <taxon>Lysobacterales</taxon>
        <taxon>Lysobacteraceae</taxon>
        <taxon>Xylella</taxon>
    </lineage>
</organism>
<dbReference type="AlphaFoldDB" id="Z9JG39"/>
<sequence length="96" mass="10948">MPGVSLVVRMVSKGPMIIRETLIERLLERRDFKNVCLLVATRLRSGVHTDIILLSCLTLGLLWEGILIIILVRHAHHGKRGVIHLPALWAVIWDVW</sequence>
<evidence type="ECO:0000313" key="2">
    <source>
        <dbReference type="Proteomes" id="UP000020406"/>
    </source>
</evidence>
<gene>
    <name evidence="1" type="ORF">AF72_13265</name>
</gene>
<dbReference type="STRING" id="1444770.AF72_13265"/>
<accession>Z9JG39</accession>
<protein>
    <submittedName>
        <fullName evidence="1">Uncharacterized protein</fullName>
    </submittedName>
</protein>
<name>Z9JG39_9GAMM</name>
<dbReference type="EMBL" id="JDSQ01000043">
    <property type="protein sequence ID" value="EWS76978.1"/>
    <property type="molecule type" value="Genomic_DNA"/>
</dbReference>
<proteinExistence type="predicted"/>
<evidence type="ECO:0000313" key="1">
    <source>
        <dbReference type="EMBL" id="EWS76978.1"/>
    </source>
</evidence>
<comment type="caution">
    <text evidence="1">The sequence shown here is derived from an EMBL/GenBank/DDBJ whole genome shotgun (WGS) entry which is preliminary data.</text>
</comment>